<evidence type="ECO:0000256" key="2">
    <source>
        <dbReference type="ARBA" id="ARBA00022737"/>
    </source>
</evidence>
<feature type="compositionally biased region" description="Low complexity" evidence="4">
    <location>
        <begin position="39"/>
        <end position="49"/>
    </location>
</feature>
<organism evidence="5 6">
    <name type="scientific">Cardamine amara subsp. amara</name>
    <dbReference type="NCBI Taxonomy" id="228776"/>
    <lineage>
        <taxon>Eukaryota</taxon>
        <taxon>Viridiplantae</taxon>
        <taxon>Streptophyta</taxon>
        <taxon>Embryophyta</taxon>
        <taxon>Tracheophyta</taxon>
        <taxon>Spermatophyta</taxon>
        <taxon>Magnoliopsida</taxon>
        <taxon>eudicotyledons</taxon>
        <taxon>Gunneridae</taxon>
        <taxon>Pentapetalae</taxon>
        <taxon>rosids</taxon>
        <taxon>malvids</taxon>
        <taxon>Brassicales</taxon>
        <taxon>Brassicaceae</taxon>
        <taxon>Cardamineae</taxon>
        <taxon>Cardamine</taxon>
    </lineage>
</organism>
<dbReference type="Proteomes" id="UP001558713">
    <property type="component" value="Unassembled WGS sequence"/>
</dbReference>
<dbReference type="FunFam" id="2.130.10.10:FF:000775">
    <property type="entry name" value="BnaA09g28200D protein"/>
    <property type="match status" value="1"/>
</dbReference>
<gene>
    <name evidence="5" type="ORF">V5N11_014721</name>
</gene>
<dbReference type="InterPro" id="IPR001680">
    <property type="entry name" value="WD40_rpt"/>
</dbReference>
<comment type="caution">
    <text evidence="5">The sequence shown here is derived from an EMBL/GenBank/DDBJ whole genome shotgun (WGS) entry which is preliminary data.</text>
</comment>
<evidence type="ECO:0000256" key="4">
    <source>
        <dbReference type="SAM" id="MobiDB-lite"/>
    </source>
</evidence>
<proteinExistence type="predicted"/>
<name>A0ABD1AQX0_CARAN</name>
<dbReference type="EMBL" id="JBANAX010000441">
    <property type="protein sequence ID" value="KAL1208733.1"/>
    <property type="molecule type" value="Genomic_DNA"/>
</dbReference>
<sequence>MVIAKENSSSHHRRLTFAAFLNSDPAAEEEEKKHGGDVSNPSTSSNNNNDVRVFQRGSNASTTSGESSPNQVLSPWNQTYSPYYTDTITTPSMSPSPWNQTYTPYYKSPWIYQTRNIDDESEHGLIGTIVRQEGHVYSLAASGDLLFTGSDSKNIRVWKDLKDFAGFKSTSGLVKTIVITGDNRIFTGHQDGKIRVWRGSKRRAGGYSRVGSLPTLKEFLTKSVNPKNYVEVRRRKNVLKIRHYDAVSCLSLNEELGLLYSGSWDKTLKVWRLSDSKCLESIQAHDDAINTVAAGFDDLLFTGSADGTLKVWKRELQGKGTKHFLVNVLMKQETAVTALAVNLTAAVVYCGSSDGIVNFWEGQKFLSHGGTLRGHRMAVLCLAVAGSLVLSGGADKNICVWKRNGDGTHSCLSVLMDHVGPVKCLTAVEEAEEDGVGNRVKGDQRWIVYSGSLDKSVKVWRVKETASPAIC</sequence>
<feature type="region of interest" description="Disordered" evidence="4">
    <location>
        <begin position="25"/>
        <end position="52"/>
    </location>
</feature>
<feature type="repeat" description="WD" evidence="3">
    <location>
        <begin position="240"/>
        <end position="281"/>
    </location>
</feature>
<keyword evidence="1 3" id="KW-0853">WD repeat</keyword>
<reference evidence="5 6" key="1">
    <citation type="submission" date="2024-04" db="EMBL/GenBank/DDBJ databases">
        <title>Genome assembly C_amara_ONT_v2.</title>
        <authorList>
            <person name="Yant L."/>
            <person name="Moore C."/>
            <person name="Slenker M."/>
        </authorList>
    </citation>
    <scope>NUCLEOTIDE SEQUENCE [LARGE SCALE GENOMIC DNA]</scope>
    <source>
        <tissue evidence="5">Leaf</tissue>
    </source>
</reference>
<dbReference type="PROSITE" id="PS50294">
    <property type="entry name" value="WD_REPEATS_REGION"/>
    <property type="match status" value="2"/>
</dbReference>
<dbReference type="PROSITE" id="PS50082">
    <property type="entry name" value="WD_REPEATS_2"/>
    <property type="match status" value="3"/>
</dbReference>
<keyword evidence="6" id="KW-1185">Reference proteome</keyword>
<dbReference type="PRINTS" id="PR00320">
    <property type="entry name" value="GPROTEINBRPT"/>
</dbReference>
<dbReference type="PANTHER" id="PTHR22844">
    <property type="entry name" value="F-BOX AND WD40 DOMAIN PROTEIN"/>
    <property type="match status" value="1"/>
</dbReference>
<dbReference type="Gene3D" id="2.130.10.10">
    <property type="entry name" value="YVTN repeat-like/Quinoprotein amine dehydrogenase"/>
    <property type="match status" value="2"/>
</dbReference>
<dbReference type="PANTHER" id="PTHR22844:SF379">
    <property type="entry name" value="EN_SPM-LIKE TRANSPOSON PROTEIN-LIKE"/>
    <property type="match status" value="1"/>
</dbReference>
<feature type="repeat" description="WD" evidence="3">
    <location>
        <begin position="372"/>
        <end position="402"/>
    </location>
</feature>
<evidence type="ECO:0000313" key="5">
    <source>
        <dbReference type="EMBL" id="KAL1208733.1"/>
    </source>
</evidence>
<evidence type="ECO:0000256" key="3">
    <source>
        <dbReference type="PROSITE-ProRule" id="PRU00221"/>
    </source>
</evidence>
<dbReference type="AlphaFoldDB" id="A0ABD1AQX0"/>
<dbReference type="Pfam" id="PF00400">
    <property type="entry name" value="WD40"/>
    <property type="match status" value="5"/>
</dbReference>
<evidence type="ECO:0000313" key="6">
    <source>
        <dbReference type="Proteomes" id="UP001558713"/>
    </source>
</evidence>
<dbReference type="InterPro" id="IPR036322">
    <property type="entry name" value="WD40_repeat_dom_sf"/>
</dbReference>
<accession>A0ABD1AQX0</accession>
<dbReference type="SUPFAM" id="SSF50978">
    <property type="entry name" value="WD40 repeat-like"/>
    <property type="match status" value="1"/>
</dbReference>
<dbReference type="InterPro" id="IPR020472">
    <property type="entry name" value="WD40_PAC1"/>
</dbReference>
<evidence type="ECO:0000256" key="1">
    <source>
        <dbReference type="ARBA" id="ARBA00022574"/>
    </source>
</evidence>
<keyword evidence="2" id="KW-0677">Repeat</keyword>
<dbReference type="InterPro" id="IPR045182">
    <property type="entry name" value="JINGUBANG-like"/>
</dbReference>
<dbReference type="InterPro" id="IPR015943">
    <property type="entry name" value="WD40/YVTN_repeat-like_dom_sf"/>
</dbReference>
<feature type="repeat" description="WD" evidence="3">
    <location>
        <begin position="282"/>
        <end position="313"/>
    </location>
</feature>
<dbReference type="SMART" id="SM00320">
    <property type="entry name" value="WD40"/>
    <property type="match status" value="7"/>
</dbReference>
<protein>
    <submittedName>
        <fullName evidence="5">Protein JINGUBANG</fullName>
    </submittedName>
</protein>